<keyword evidence="3" id="KW-1185">Reference proteome</keyword>
<comment type="caution">
    <text evidence="2">The sequence shown here is derived from an EMBL/GenBank/DDBJ whole genome shotgun (WGS) entry which is preliminary data.</text>
</comment>
<evidence type="ECO:0000313" key="2">
    <source>
        <dbReference type="EMBL" id="PNY29304.1"/>
    </source>
</evidence>
<dbReference type="EMBL" id="NRSZ01000129">
    <property type="protein sequence ID" value="PNY29304.1"/>
    <property type="molecule type" value="Genomic_DNA"/>
</dbReference>
<feature type="region of interest" description="Disordered" evidence="1">
    <location>
        <begin position="1"/>
        <end position="140"/>
    </location>
</feature>
<reference evidence="2 3" key="1">
    <citation type="submission" date="2017-08" db="EMBL/GenBank/DDBJ databases">
        <title>Harnessing the power of phylogenomics to disentangle the directionality and signatures of interkingdom host jumping in the parasitic fungal genus Tolypocladium.</title>
        <authorList>
            <person name="Quandt C.A."/>
            <person name="Patterson W."/>
            <person name="Spatafora J.W."/>
        </authorList>
    </citation>
    <scope>NUCLEOTIDE SEQUENCE [LARGE SCALE GENOMIC DNA]</scope>
    <source>
        <strain evidence="2 3">CBS 113982</strain>
    </source>
</reference>
<feature type="compositionally biased region" description="Low complexity" evidence="1">
    <location>
        <begin position="53"/>
        <end position="72"/>
    </location>
</feature>
<protein>
    <submittedName>
        <fullName evidence="2">Uncharacterized protein</fullName>
    </submittedName>
</protein>
<gene>
    <name evidence="2" type="ORF">TCAP_00779</name>
</gene>
<dbReference type="Proteomes" id="UP000236621">
    <property type="component" value="Unassembled WGS sequence"/>
</dbReference>
<sequence>MRAPLRPHRPPRYLTRTDPWRQGGTGARYGSRRCWHAPVVTSRCPSPPDPDSDSSTPPRHHTTTTVVLRRTLGAASPSRDPVALRRRPSSWPSSRSHRSIDSRSVHLLAASADRGDVERPVGGFELRPEQHSPPPSHRRL</sequence>
<organism evidence="2 3">
    <name type="scientific">Tolypocladium capitatum</name>
    <dbReference type="NCBI Taxonomy" id="45235"/>
    <lineage>
        <taxon>Eukaryota</taxon>
        <taxon>Fungi</taxon>
        <taxon>Dikarya</taxon>
        <taxon>Ascomycota</taxon>
        <taxon>Pezizomycotina</taxon>
        <taxon>Sordariomycetes</taxon>
        <taxon>Hypocreomycetidae</taxon>
        <taxon>Hypocreales</taxon>
        <taxon>Ophiocordycipitaceae</taxon>
        <taxon>Tolypocladium</taxon>
    </lineage>
</organism>
<evidence type="ECO:0000313" key="3">
    <source>
        <dbReference type="Proteomes" id="UP000236621"/>
    </source>
</evidence>
<evidence type="ECO:0000256" key="1">
    <source>
        <dbReference type="SAM" id="MobiDB-lite"/>
    </source>
</evidence>
<dbReference type="AlphaFoldDB" id="A0A2K3QP39"/>
<accession>A0A2K3QP39</accession>
<feature type="compositionally biased region" description="Pro residues" evidence="1">
    <location>
        <begin position="131"/>
        <end position="140"/>
    </location>
</feature>
<proteinExistence type="predicted"/>
<name>A0A2K3QP39_9HYPO</name>
<feature type="compositionally biased region" description="Basic residues" evidence="1">
    <location>
        <begin position="1"/>
        <end position="11"/>
    </location>
</feature>